<keyword evidence="1" id="KW-0472">Membrane</keyword>
<evidence type="ECO:0008006" key="4">
    <source>
        <dbReference type="Google" id="ProtNLM"/>
    </source>
</evidence>
<keyword evidence="1" id="KW-0812">Transmembrane</keyword>
<comment type="caution">
    <text evidence="2">The sequence shown here is derived from an EMBL/GenBank/DDBJ whole genome shotgun (WGS) entry which is preliminary data.</text>
</comment>
<dbReference type="EMBL" id="LWQS01000048">
    <property type="protein sequence ID" value="OAN46143.1"/>
    <property type="molecule type" value="Genomic_DNA"/>
</dbReference>
<gene>
    <name evidence="2" type="ORF">A6A03_13450</name>
</gene>
<feature type="transmembrane region" description="Helical" evidence="1">
    <location>
        <begin position="20"/>
        <end position="48"/>
    </location>
</feature>
<evidence type="ECO:0000313" key="3">
    <source>
        <dbReference type="Proteomes" id="UP000078287"/>
    </source>
</evidence>
<reference evidence="2 3" key="1">
    <citation type="submission" date="2016-04" db="EMBL/GenBank/DDBJ databases">
        <title>Chloroflexus islandicus sp. nov., a thermophilic filamentous anoxygenic phototrophic bacterium from geyser Strokkur (Iceland).</title>
        <authorList>
            <person name="Gaisin V.A."/>
            <person name="Kalashnikov A.M."/>
            <person name="Sukhacheva M.V."/>
            <person name="Grouzdev D.S."/>
            <person name="Ivanov T.M."/>
            <person name="Kuznetsov B."/>
            <person name="Gorlenko V.M."/>
        </authorList>
    </citation>
    <scope>NUCLEOTIDE SEQUENCE [LARGE SCALE GENOMIC DNA]</scope>
    <source>
        <strain evidence="3">isl-2</strain>
    </source>
</reference>
<dbReference type="AlphaFoldDB" id="A0A178MC54"/>
<protein>
    <recommendedName>
        <fullName evidence="4">DUF454 domain-containing protein</fullName>
    </recommendedName>
</protein>
<evidence type="ECO:0000256" key="1">
    <source>
        <dbReference type="SAM" id="Phobius"/>
    </source>
</evidence>
<dbReference type="Proteomes" id="UP000078287">
    <property type="component" value="Unassembled WGS sequence"/>
</dbReference>
<accession>A0A178MC54</accession>
<keyword evidence="3" id="KW-1185">Reference proteome</keyword>
<name>A0A178MC54_9CHLR</name>
<dbReference type="OrthoDB" id="164923at2"/>
<dbReference type="RefSeq" id="WP_066786392.1">
    <property type="nucleotide sequence ID" value="NZ_LWQS01000048.1"/>
</dbReference>
<organism evidence="2 3">
    <name type="scientific">Chloroflexus islandicus</name>
    <dbReference type="NCBI Taxonomy" id="1707952"/>
    <lineage>
        <taxon>Bacteria</taxon>
        <taxon>Bacillati</taxon>
        <taxon>Chloroflexota</taxon>
        <taxon>Chloroflexia</taxon>
        <taxon>Chloroflexales</taxon>
        <taxon>Chloroflexineae</taxon>
        <taxon>Chloroflexaceae</taxon>
        <taxon>Chloroflexus</taxon>
    </lineage>
</organism>
<evidence type="ECO:0000313" key="2">
    <source>
        <dbReference type="EMBL" id="OAN46143.1"/>
    </source>
</evidence>
<sequence>MRAVIRFLRLNPAVRRVLGLLFLALGLIGSLFPIIPGWPGYLLAIILLGRRDRLLRRLHLIARFALRWLRKAPVPHVRGVGHWLSNQYVELRRAVVPRLIAFERHLDGPNPL</sequence>
<keyword evidence="1" id="KW-1133">Transmembrane helix</keyword>
<proteinExistence type="predicted"/>